<evidence type="ECO:0000256" key="2">
    <source>
        <dbReference type="ARBA" id="ARBA00009054"/>
    </source>
</evidence>
<dbReference type="Pfam" id="PF01025">
    <property type="entry name" value="GrpE"/>
    <property type="match status" value="1"/>
</dbReference>
<evidence type="ECO:0000256" key="7">
    <source>
        <dbReference type="ARBA" id="ARBA00053401"/>
    </source>
</evidence>
<dbReference type="HAMAP" id="MF_01151">
    <property type="entry name" value="GrpE"/>
    <property type="match status" value="1"/>
</dbReference>
<keyword evidence="6 10" id="KW-0143">Chaperone</keyword>
<dbReference type="PRINTS" id="PR00773">
    <property type="entry name" value="GRPEPROTEIN"/>
</dbReference>
<evidence type="ECO:0000256" key="14">
    <source>
        <dbReference type="SAM" id="MobiDB-lite"/>
    </source>
</evidence>
<proteinExistence type="inferred from homology"/>
<dbReference type="InterPro" id="IPR013805">
    <property type="entry name" value="GrpE_CC"/>
</dbReference>
<dbReference type="GO" id="GO:0051087">
    <property type="term" value="F:protein-folding chaperone binding"/>
    <property type="evidence" value="ECO:0007669"/>
    <property type="project" value="InterPro"/>
</dbReference>
<keyword evidence="13" id="KW-0175">Coiled coil</keyword>
<keyword evidence="17" id="KW-1185">Reference proteome</keyword>
<evidence type="ECO:0000256" key="9">
    <source>
        <dbReference type="ARBA" id="ARBA00076414"/>
    </source>
</evidence>
<dbReference type="GO" id="GO:0042803">
    <property type="term" value="F:protein homodimerization activity"/>
    <property type="evidence" value="ECO:0007669"/>
    <property type="project" value="InterPro"/>
</dbReference>
<dbReference type="CDD" id="cd00446">
    <property type="entry name" value="GrpE"/>
    <property type="match status" value="1"/>
</dbReference>
<keyword evidence="4 10" id="KW-0963">Cytoplasm</keyword>
<dbReference type="InterPro" id="IPR009012">
    <property type="entry name" value="GrpE_head"/>
</dbReference>
<dbReference type="GO" id="GO:0006457">
    <property type="term" value="P:protein folding"/>
    <property type="evidence" value="ECO:0007669"/>
    <property type="project" value="InterPro"/>
</dbReference>
<feature type="region of interest" description="Disordered" evidence="14">
    <location>
        <begin position="1"/>
        <end position="114"/>
    </location>
</feature>
<protein>
    <recommendedName>
        <fullName evidence="8 10">Protein GrpE</fullName>
    </recommendedName>
    <alternativeName>
        <fullName evidence="9 10">HSP-70 cofactor</fullName>
    </alternativeName>
</protein>
<evidence type="ECO:0000256" key="8">
    <source>
        <dbReference type="ARBA" id="ARBA00072274"/>
    </source>
</evidence>
<keyword evidence="5 10" id="KW-0346">Stress response</keyword>
<dbReference type="GO" id="GO:0051082">
    <property type="term" value="F:unfolded protein binding"/>
    <property type="evidence" value="ECO:0007669"/>
    <property type="project" value="TreeGrafter"/>
</dbReference>
<organism evidence="15">
    <name type="scientific">Acididesulfobacillus acetoxydans</name>
    <dbReference type="NCBI Taxonomy" id="1561005"/>
    <lineage>
        <taxon>Bacteria</taxon>
        <taxon>Bacillati</taxon>
        <taxon>Bacillota</taxon>
        <taxon>Clostridia</taxon>
        <taxon>Eubacteriales</taxon>
        <taxon>Peptococcaceae</taxon>
        <taxon>Acididesulfobacillus</taxon>
    </lineage>
</organism>
<dbReference type="PROSITE" id="PS01071">
    <property type="entry name" value="GRPE"/>
    <property type="match status" value="1"/>
</dbReference>
<accession>A0A8S0VVF0</accession>
<dbReference type="Proteomes" id="UP001071230">
    <property type="component" value="Unassembled WGS sequence"/>
</dbReference>
<dbReference type="SUPFAM" id="SSF51064">
    <property type="entry name" value="Head domain of nucleotide exchange factor GrpE"/>
    <property type="match status" value="1"/>
</dbReference>
<dbReference type="GO" id="GO:0000774">
    <property type="term" value="F:adenyl-nucleotide exchange factor activity"/>
    <property type="evidence" value="ECO:0007669"/>
    <property type="project" value="InterPro"/>
</dbReference>
<evidence type="ECO:0000256" key="10">
    <source>
        <dbReference type="HAMAP-Rule" id="MF_01151"/>
    </source>
</evidence>
<evidence type="ECO:0000256" key="1">
    <source>
        <dbReference type="ARBA" id="ARBA00004496"/>
    </source>
</evidence>
<evidence type="ECO:0000313" key="15">
    <source>
        <dbReference type="EMBL" id="CAA7599383.1"/>
    </source>
</evidence>
<dbReference type="Gene3D" id="3.90.20.20">
    <property type="match status" value="1"/>
</dbReference>
<dbReference type="AlphaFoldDB" id="A0A8S0VVF0"/>
<dbReference type="EMBL" id="LR746496">
    <property type="protein sequence ID" value="CAA7599383.1"/>
    <property type="molecule type" value="Genomic_DNA"/>
</dbReference>
<dbReference type="Proteomes" id="UP000836597">
    <property type="component" value="Chromosome"/>
</dbReference>
<evidence type="ECO:0000256" key="3">
    <source>
        <dbReference type="ARBA" id="ARBA00011738"/>
    </source>
</evidence>
<dbReference type="PANTHER" id="PTHR21237">
    <property type="entry name" value="GRPE PROTEIN"/>
    <property type="match status" value="1"/>
</dbReference>
<reference evidence="16" key="1">
    <citation type="submission" date="2014-11" db="EMBL/GenBank/DDBJ databases">
        <authorList>
            <person name="Hornung B.V."/>
        </authorList>
    </citation>
    <scope>NUCLEOTIDE SEQUENCE</scope>
    <source>
        <strain evidence="16">INE</strain>
    </source>
</reference>
<reference evidence="15" key="2">
    <citation type="submission" date="2020-01" db="EMBL/GenBank/DDBJ databases">
        <authorList>
            <person name="Hornung B."/>
        </authorList>
    </citation>
    <scope>NUCLEOTIDE SEQUENCE</scope>
    <source>
        <strain evidence="15">PacBioINE</strain>
    </source>
</reference>
<dbReference type="SUPFAM" id="SSF58014">
    <property type="entry name" value="Coiled-coil domain of nucleotide exchange factor GrpE"/>
    <property type="match status" value="1"/>
</dbReference>
<evidence type="ECO:0000256" key="13">
    <source>
        <dbReference type="SAM" id="Coils"/>
    </source>
</evidence>
<evidence type="ECO:0000256" key="5">
    <source>
        <dbReference type="ARBA" id="ARBA00023016"/>
    </source>
</evidence>
<dbReference type="InterPro" id="IPR000740">
    <property type="entry name" value="GrpE"/>
</dbReference>
<dbReference type="PANTHER" id="PTHR21237:SF23">
    <property type="entry name" value="GRPE PROTEIN HOMOLOG, MITOCHONDRIAL"/>
    <property type="match status" value="1"/>
</dbReference>
<comment type="subcellular location">
    <subcellularLocation>
        <location evidence="1 10">Cytoplasm</location>
    </subcellularLocation>
</comment>
<evidence type="ECO:0000256" key="12">
    <source>
        <dbReference type="RuleBase" id="RU004478"/>
    </source>
</evidence>
<feature type="compositionally biased region" description="Basic and acidic residues" evidence="14">
    <location>
        <begin position="11"/>
        <end position="43"/>
    </location>
</feature>
<evidence type="ECO:0000256" key="6">
    <source>
        <dbReference type="ARBA" id="ARBA00023186"/>
    </source>
</evidence>
<dbReference type="KEGG" id="aacx:DEACI_0005"/>
<dbReference type="GO" id="GO:0005737">
    <property type="term" value="C:cytoplasm"/>
    <property type="evidence" value="ECO:0007669"/>
    <property type="project" value="UniProtKB-SubCell"/>
</dbReference>
<dbReference type="Gene3D" id="2.30.22.10">
    <property type="entry name" value="Head domain of nucleotide exchange factor GrpE"/>
    <property type="match status" value="1"/>
</dbReference>
<feature type="compositionally biased region" description="Basic and acidic residues" evidence="14">
    <location>
        <begin position="52"/>
        <end position="78"/>
    </location>
</feature>
<comment type="similarity">
    <text evidence="2 10 12">Belongs to the GrpE family.</text>
</comment>
<comment type="function">
    <text evidence="7 10 11">Participates actively in the response to hyperosmotic and heat shock by preventing the aggregation of stress-denatured proteins, in association with DnaK and GrpE. It is the nucleotide exchange factor for DnaK and may function as a thermosensor. Unfolded proteins bind initially to DnaJ; upon interaction with the DnaJ-bound protein, DnaK hydrolyzes its bound ATP, resulting in the formation of a stable complex. GrpE releases ADP from DnaK; ATP binding to DnaK triggers the release of the substrate protein, thus completing the reaction cycle. Several rounds of ATP-dependent interactions between DnaJ, DnaK and GrpE are required for fully efficient folding.</text>
</comment>
<dbReference type="EMBL" id="CDGJ01000033">
    <property type="protein sequence ID" value="CEJ06811.1"/>
    <property type="molecule type" value="Genomic_DNA"/>
</dbReference>
<comment type="subunit">
    <text evidence="3 10">Homodimer.</text>
</comment>
<evidence type="ECO:0000256" key="11">
    <source>
        <dbReference type="RuleBase" id="RU000639"/>
    </source>
</evidence>
<name>A0A8S0VVF0_9FIRM</name>
<gene>
    <name evidence="10" type="primary">grpE</name>
    <name evidence="15" type="ORF">DEACI_0005</name>
    <name evidence="16" type="ORF">DEACI_1262</name>
</gene>
<feature type="coiled-coil region" evidence="13">
    <location>
        <begin position="115"/>
        <end position="149"/>
    </location>
</feature>
<dbReference type="NCBIfam" id="NF010738">
    <property type="entry name" value="PRK14140.1"/>
    <property type="match status" value="1"/>
</dbReference>
<dbReference type="FunFam" id="2.30.22.10:FF:000001">
    <property type="entry name" value="Protein GrpE"/>
    <property type="match status" value="1"/>
</dbReference>
<evidence type="ECO:0000256" key="4">
    <source>
        <dbReference type="ARBA" id="ARBA00022490"/>
    </source>
</evidence>
<sequence length="260" mass="28669">MGQATFRKEKRGATLKDGRLDRVDAEDREAKETGDFSRVKDEAGGGQGAEAGGKEPGEPRQTAEESGESGRVKEENGEPRQAGAETEGSRSKESADGGEAAGGGEAEVLTPEEQLSRAEGRAKDYYAHLQRLQAEFDNYRKRTVKEKEETVKYAAERIVASLLPVLDNFERAVAASRTNRDFDSFAQGVEMIFRQMQAVLVKEGLTEIKAVGETFDPKLHEAVMQIDSEDHPGNTVVEELQKGYYLKDKVLRPTMVKVSR</sequence>
<evidence type="ECO:0000313" key="16">
    <source>
        <dbReference type="EMBL" id="CEJ06811.1"/>
    </source>
</evidence>
<evidence type="ECO:0000313" key="17">
    <source>
        <dbReference type="Proteomes" id="UP001071230"/>
    </source>
</evidence>